<evidence type="ECO:0000259" key="2">
    <source>
        <dbReference type="PROSITE" id="PS51736"/>
    </source>
</evidence>
<dbReference type="Gene3D" id="3.90.1750.20">
    <property type="entry name" value="Putative Large Serine Recombinase, Chain B, Domain 2"/>
    <property type="match status" value="1"/>
</dbReference>
<proteinExistence type="predicted"/>
<organism evidence="4 5">
    <name type="scientific">Desulfofarcimen acetoxidans (strain ATCC 49208 / DSM 771 / KCTC 5769 / VKM B-1644 / 5575)</name>
    <name type="common">Desulfotomaculum acetoxidans</name>
    <dbReference type="NCBI Taxonomy" id="485916"/>
    <lineage>
        <taxon>Bacteria</taxon>
        <taxon>Bacillati</taxon>
        <taxon>Bacillota</taxon>
        <taxon>Clostridia</taxon>
        <taxon>Eubacteriales</taxon>
        <taxon>Peptococcaceae</taxon>
        <taxon>Desulfofarcimen</taxon>
    </lineage>
</organism>
<dbReference type="HOGENOM" id="CLU_511658_0_0_9"/>
<dbReference type="KEGG" id="dae:Dtox_3150"/>
<dbReference type="CDD" id="cd00338">
    <property type="entry name" value="Ser_Recombinase"/>
    <property type="match status" value="1"/>
</dbReference>
<dbReference type="SMART" id="SM00857">
    <property type="entry name" value="Resolvase"/>
    <property type="match status" value="1"/>
</dbReference>
<dbReference type="Pfam" id="PF07508">
    <property type="entry name" value="Recombinase"/>
    <property type="match status" value="1"/>
</dbReference>
<dbReference type="Pfam" id="PF00239">
    <property type="entry name" value="Resolvase"/>
    <property type="match status" value="1"/>
</dbReference>
<dbReference type="InterPro" id="IPR011109">
    <property type="entry name" value="DNA_bind_recombinase_dom"/>
</dbReference>
<dbReference type="AlphaFoldDB" id="C8W4K9"/>
<dbReference type="PROSITE" id="PS51736">
    <property type="entry name" value="RECOMBINASES_3"/>
    <property type="match status" value="1"/>
</dbReference>
<evidence type="ECO:0000313" key="5">
    <source>
        <dbReference type="Proteomes" id="UP000002217"/>
    </source>
</evidence>
<dbReference type="GO" id="GO:0000150">
    <property type="term" value="F:DNA strand exchange activity"/>
    <property type="evidence" value="ECO:0007669"/>
    <property type="project" value="InterPro"/>
</dbReference>
<feature type="coiled-coil region" evidence="1">
    <location>
        <begin position="382"/>
        <end position="453"/>
    </location>
</feature>
<dbReference type="InterPro" id="IPR050639">
    <property type="entry name" value="SSR_resolvase"/>
</dbReference>
<feature type="domain" description="Recombinase" evidence="3">
    <location>
        <begin position="164"/>
        <end position="285"/>
    </location>
</feature>
<dbReference type="GO" id="GO:0003677">
    <property type="term" value="F:DNA binding"/>
    <property type="evidence" value="ECO:0007669"/>
    <property type="project" value="InterPro"/>
</dbReference>
<dbReference type="EMBL" id="CP001720">
    <property type="protein sequence ID" value="ACV63895.1"/>
    <property type="molecule type" value="Genomic_DNA"/>
</dbReference>
<dbReference type="InterPro" id="IPR036162">
    <property type="entry name" value="Resolvase-like_N_sf"/>
</dbReference>
<dbReference type="PROSITE" id="PS51737">
    <property type="entry name" value="RECOMBINASE_DNA_BIND"/>
    <property type="match status" value="1"/>
</dbReference>
<dbReference type="SUPFAM" id="SSF53041">
    <property type="entry name" value="Resolvase-like"/>
    <property type="match status" value="1"/>
</dbReference>
<dbReference type="Proteomes" id="UP000002217">
    <property type="component" value="Chromosome"/>
</dbReference>
<dbReference type="eggNOG" id="COG1961">
    <property type="taxonomic scope" value="Bacteria"/>
</dbReference>
<evidence type="ECO:0000256" key="1">
    <source>
        <dbReference type="SAM" id="Coils"/>
    </source>
</evidence>
<dbReference type="Gene3D" id="3.40.50.1390">
    <property type="entry name" value="Resolvase, N-terminal catalytic domain"/>
    <property type="match status" value="1"/>
</dbReference>
<feature type="domain" description="Resolvase/invertase-type recombinase catalytic" evidence="2">
    <location>
        <begin position="3"/>
        <end position="156"/>
    </location>
</feature>
<dbReference type="InterPro" id="IPR038109">
    <property type="entry name" value="DNA_bind_recomb_sf"/>
</dbReference>
<keyword evidence="1" id="KW-0175">Coiled coil</keyword>
<dbReference type="InterPro" id="IPR006119">
    <property type="entry name" value="Resolv_N"/>
</dbReference>
<dbReference type="PANTHER" id="PTHR30461:SF23">
    <property type="entry name" value="DNA RECOMBINASE-RELATED"/>
    <property type="match status" value="1"/>
</dbReference>
<dbReference type="OrthoDB" id="1094757at2"/>
<protein>
    <submittedName>
        <fullName evidence="4">Resolvase domain protein</fullName>
    </submittedName>
</protein>
<dbReference type="Pfam" id="PF13408">
    <property type="entry name" value="Zn_ribbon_recom"/>
    <property type="match status" value="1"/>
</dbReference>
<evidence type="ECO:0000313" key="4">
    <source>
        <dbReference type="EMBL" id="ACV63895.1"/>
    </source>
</evidence>
<dbReference type="PANTHER" id="PTHR30461">
    <property type="entry name" value="DNA-INVERTASE FROM LAMBDOID PROPHAGE"/>
    <property type="match status" value="1"/>
</dbReference>
<evidence type="ECO:0000259" key="3">
    <source>
        <dbReference type="PROSITE" id="PS51737"/>
    </source>
</evidence>
<dbReference type="RefSeq" id="WP_015758587.1">
    <property type="nucleotide sequence ID" value="NC_013216.1"/>
</dbReference>
<reference evidence="4 5" key="1">
    <citation type="journal article" date="2009" name="Stand. Genomic Sci.">
        <title>Complete genome sequence of Desulfotomaculum acetoxidans type strain (5575).</title>
        <authorList>
            <person name="Spring S."/>
            <person name="Lapidus A."/>
            <person name="Schroder M."/>
            <person name="Gleim D."/>
            <person name="Sims D."/>
            <person name="Meincke L."/>
            <person name="Glavina Del Rio T."/>
            <person name="Tice H."/>
            <person name="Copeland A."/>
            <person name="Cheng J.F."/>
            <person name="Lucas S."/>
            <person name="Chen F."/>
            <person name="Nolan M."/>
            <person name="Bruce D."/>
            <person name="Goodwin L."/>
            <person name="Pitluck S."/>
            <person name="Ivanova N."/>
            <person name="Mavromatis K."/>
            <person name="Mikhailova N."/>
            <person name="Pati A."/>
            <person name="Chen A."/>
            <person name="Palaniappan K."/>
            <person name="Land M."/>
            <person name="Hauser L."/>
            <person name="Chang Y.J."/>
            <person name="Jeffries C.D."/>
            <person name="Chain P."/>
            <person name="Saunders E."/>
            <person name="Brettin T."/>
            <person name="Detter J.C."/>
            <person name="Goker M."/>
            <person name="Bristow J."/>
            <person name="Eisen J.A."/>
            <person name="Markowitz V."/>
            <person name="Hugenholtz P."/>
            <person name="Kyrpides N.C."/>
            <person name="Klenk H.P."/>
            <person name="Han C."/>
        </authorList>
    </citation>
    <scope>NUCLEOTIDE SEQUENCE [LARGE SCALE GENOMIC DNA]</scope>
    <source>
        <strain evidence="5">ATCC 49208 / DSM 771 / VKM B-1644</strain>
    </source>
</reference>
<sequence>MRDWASLSRVSTDEQFEEGESYETQRSLNLELIEKNEGKLYKEYLEDGVSAYKKRIVQRPVMVELLEDVAKGKVKNIVAFKRDRIIRDPEDYYFIRKIFDKAGVKVYFTCQGELPWEHASPSEELMNGLMPLLAKFESMTTAQRVRANVLESVKKGEWRCGRPPYGYMYNPNTKRVEQIPEQAEVCRKIREMYISGLGAGKISHILNNELKIPYVSPAVWHKSTTKKKPRDFWYEGVVTSIVTKPVYMGIQDWGGQWYECPSIDAIFTKEEWDEANNIYQNKLNRKLPHKYFNTTFLFKDILFCAHCGERMIPTYKTSRYIKEDGSESIYEYYHYKCEGRWEKHNSCKQKKHNRKYVEKAIIWHVADDINGMNVEELYLEALKSAKEAARDYLVEIKNLENRIKELSDKIEQNVDDYQATKSEVIRRRLEKRVEEYEQELIQSEQQLKQLHNNPPKTDLEKDDVVQVYKFMQGWRGIMANPNVTNEEKRYLALSVLDKILLTSSGGLQIKYKVQKDFGMLVQSPDYGATISG</sequence>
<dbReference type="STRING" id="485916.Dtox_3150"/>
<keyword evidence="5" id="KW-1185">Reference proteome</keyword>
<name>C8W4K9_DESAS</name>
<gene>
    <name evidence="4" type="ordered locus">Dtox_3150</name>
</gene>
<dbReference type="InterPro" id="IPR025827">
    <property type="entry name" value="Zn_ribbon_recom_dom"/>
</dbReference>
<accession>C8W4K9</accession>